<name>A0A2S8FHV1_9BACT</name>
<feature type="domain" description="DUF1559" evidence="3">
    <location>
        <begin position="55"/>
        <end position="130"/>
    </location>
</feature>
<organism evidence="4 5">
    <name type="scientific">Blastopirellula marina</name>
    <dbReference type="NCBI Taxonomy" id="124"/>
    <lineage>
        <taxon>Bacteria</taxon>
        <taxon>Pseudomonadati</taxon>
        <taxon>Planctomycetota</taxon>
        <taxon>Planctomycetia</taxon>
        <taxon>Pirellulales</taxon>
        <taxon>Pirellulaceae</taxon>
        <taxon>Blastopirellula</taxon>
    </lineage>
</organism>
<dbReference type="PANTHER" id="PTHR30093:SF2">
    <property type="entry name" value="TYPE II SECRETION SYSTEM PROTEIN H"/>
    <property type="match status" value="1"/>
</dbReference>
<reference evidence="4 5" key="1">
    <citation type="submission" date="2018-02" db="EMBL/GenBank/DDBJ databases">
        <title>Comparative genomes isolates from brazilian mangrove.</title>
        <authorList>
            <person name="Araujo J.E."/>
            <person name="Taketani R.G."/>
            <person name="Silva M.C.P."/>
            <person name="Loureco M.V."/>
            <person name="Andreote F.D."/>
        </authorList>
    </citation>
    <scope>NUCLEOTIDE SEQUENCE [LARGE SCALE GENOMIC DNA]</scope>
    <source>
        <strain evidence="4 5">NAP PRIS-MGV</strain>
    </source>
</reference>
<gene>
    <name evidence="4" type="ORF">C5Y98_20265</name>
</gene>
<dbReference type="PANTHER" id="PTHR30093">
    <property type="entry name" value="GENERAL SECRETION PATHWAY PROTEIN G"/>
    <property type="match status" value="1"/>
</dbReference>
<evidence type="ECO:0000256" key="1">
    <source>
        <dbReference type="SAM" id="MobiDB-lite"/>
    </source>
</evidence>
<dbReference type="Proteomes" id="UP000239388">
    <property type="component" value="Unassembled WGS sequence"/>
</dbReference>
<dbReference type="Pfam" id="PF07596">
    <property type="entry name" value="SBP_bac_10"/>
    <property type="match status" value="1"/>
</dbReference>
<keyword evidence="2" id="KW-0472">Membrane</keyword>
<evidence type="ECO:0000256" key="2">
    <source>
        <dbReference type="SAM" id="Phobius"/>
    </source>
</evidence>
<feature type="transmembrane region" description="Helical" evidence="2">
    <location>
        <begin position="26"/>
        <end position="46"/>
    </location>
</feature>
<comment type="caution">
    <text evidence="4">The sequence shown here is derived from an EMBL/GenBank/DDBJ whole genome shotgun (WGS) entry which is preliminary data.</text>
</comment>
<evidence type="ECO:0000259" key="3">
    <source>
        <dbReference type="Pfam" id="PF07596"/>
    </source>
</evidence>
<keyword evidence="2" id="KW-1133">Transmembrane helix</keyword>
<evidence type="ECO:0000313" key="4">
    <source>
        <dbReference type="EMBL" id="PQO31749.1"/>
    </source>
</evidence>
<sequence>MLLKVFPMNDPQPPERPPARNYDTPIMVVVGILAFFGIAFVLLPGTGHPRSVSYRMQSTNNLKQIGLALHNYHDMYGELPPAYIVDENGRPLTSWRVLLLPLLEQKALYDQFDLDAPWDSPTNLPLVQQMPQIYTSPYFYGTQSQGRTPYLGIVDAIDGGTILRPGKGRTMKEVADGPSNTAMVIDDPGRMVIWTKPDDIDPLELLTMVPWDQNDLHGILVLRGDVSVQHLSEQERAQLVGLIFCDDGRIPKTAP</sequence>
<dbReference type="InterPro" id="IPR011453">
    <property type="entry name" value="DUF1559"/>
</dbReference>
<protein>
    <recommendedName>
        <fullName evidence="3">DUF1559 domain-containing protein</fullName>
    </recommendedName>
</protein>
<proteinExistence type="predicted"/>
<dbReference type="EMBL" id="PUIB01000019">
    <property type="protein sequence ID" value="PQO31749.1"/>
    <property type="molecule type" value="Genomic_DNA"/>
</dbReference>
<accession>A0A2S8FHV1</accession>
<feature type="region of interest" description="Disordered" evidence="1">
    <location>
        <begin position="1"/>
        <end position="20"/>
    </location>
</feature>
<dbReference type="AlphaFoldDB" id="A0A2S8FHV1"/>
<keyword evidence="2" id="KW-0812">Transmembrane</keyword>
<evidence type="ECO:0000313" key="5">
    <source>
        <dbReference type="Proteomes" id="UP000239388"/>
    </source>
</evidence>